<evidence type="ECO:0000256" key="1">
    <source>
        <dbReference type="SAM" id="Phobius"/>
    </source>
</evidence>
<feature type="transmembrane region" description="Helical" evidence="1">
    <location>
        <begin position="12"/>
        <end position="33"/>
    </location>
</feature>
<accession>A0A415K0N0</accession>
<feature type="transmembrane region" description="Helical" evidence="1">
    <location>
        <begin position="77"/>
        <end position="102"/>
    </location>
</feature>
<sequence length="403" mass="47001">MHIKDKRITNYNMLYVVALIIFMLSTLFELTQWNLWSDSFQDNILKVTKLMRYLSYLLCVIKIIMTSVADRKTIIRCAIIVVMFAVSYLACKNITLFLYSLLFLAAEGYESDGIIKIALICQSTVLIVNIILIKTGIVVDSIWDPDIRPRHFLGFSWVTTSSILFLFILLEYIYLKKGKINTFEYIIGMGFAYWLYKMSDARMTFMVSVLVLTWFWFIIIFVEKINLAEKLKSVFAITPFIISIVAITFQYIYSPDNTVLYKLNDILTGRLKWGRQGIEEYGLSLFGTKIEWVGYDADWESGMQYNYVDSSYLQIALEYGLIVLVIILILYAILIYSSIRNKHTYLCWIVLIVLAFCVTEPRLVKIAYNPFLLLVVTELEKYITDTNYEREGYRNEKTEVINS</sequence>
<feature type="transmembrane region" description="Helical" evidence="1">
    <location>
        <begin position="345"/>
        <end position="364"/>
    </location>
</feature>
<evidence type="ECO:0008006" key="4">
    <source>
        <dbReference type="Google" id="ProtNLM"/>
    </source>
</evidence>
<evidence type="ECO:0000313" key="2">
    <source>
        <dbReference type="EMBL" id="RHL29873.1"/>
    </source>
</evidence>
<reference evidence="2 3" key="1">
    <citation type="submission" date="2018-08" db="EMBL/GenBank/DDBJ databases">
        <title>A genome reference for cultivated species of the human gut microbiota.</title>
        <authorList>
            <person name="Zou Y."/>
            <person name="Xue W."/>
            <person name="Luo G."/>
        </authorList>
    </citation>
    <scope>NUCLEOTIDE SEQUENCE [LARGE SCALE GENOMIC DNA]</scope>
    <source>
        <strain evidence="2 3">AF38-24</strain>
    </source>
</reference>
<dbReference type="EMBL" id="QRON01000002">
    <property type="protein sequence ID" value="RHL29873.1"/>
    <property type="molecule type" value="Genomic_DNA"/>
</dbReference>
<gene>
    <name evidence="2" type="ORF">DW028_04425</name>
</gene>
<keyword evidence="1" id="KW-0812">Transmembrane</keyword>
<evidence type="ECO:0000313" key="3">
    <source>
        <dbReference type="Proteomes" id="UP000283297"/>
    </source>
</evidence>
<dbReference type="AlphaFoldDB" id="A0A415K0N0"/>
<organism evidence="2 3">
    <name type="scientific">Agathobacter rectalis</name>
    <dbReference type="NCBI Taxonomy" id="39491"/>
    <lineage>
        <taxon>Bacteria</taxon>
        <taxon>Bacillati</taxon>
        <taxon>Bacillota</taxon>
        <taxon>Clostridia</taxon>
        <taxon>Lachnospirales</taxon>
        <taxon>Lachnospiraceae</taxon>
        <taxon>Agathobacter</taxon>
    </lineage>
</organism>
<dbReference type="Proteomes" id="UP000283297">
    <property type="component" value="Unassembled WGS sequence"/>
</dbReference>
<proteinExistence type="predicted"/>
<feature type="transmembrane region" description="Helical" evidence="1">
    <location>
        <begin position="203"/>
        <end position="222"/>
    </location>
</feature>
<keyword evidence="1" id="KW-0472">Membrane</keyword>
<name>A0A415K0N0_9FIRM</name>
<comment type="caution">
    <text evidence="2">The sequence shown here is derived from an EMBL/GenBank/DDBJ whole genome shotgun (WGS) entry which is preliminary data.</text>
</comment>
<feature type="transmembrane region" description="Helical" evidence="1">
    <location>
        <begin position="234"/>
        <end position="253"/>
    </location>
</feature>
<protein>
    <recommendedName>
        <fullName evidence="4">O-antigen ligase domain-containing protein</fullName>
    </recommendedName>
</protein>
<feature type="transmembrane region" description="Helical" evidence="1">
    <location>
        <begin position="53"/>
        <end position="70"/>
    </location>
</feature>
<feature type="transmembrane region" description="Helical" evidence="1">
    <location>
        <begin position="152"/>
        <end position="175"/>
    </location>
</feature>
<feature type="transmembrane region" description="Helical" evidence="1">
    <location>
        <begin position="114"/>
        <end position="132"/>
    </location>
</feature>
<dbReference type="RefSeq" id="WP_118369525.1">
    <property type="nucleotide sequence ID" value="NZ_QRON01000002.1"/>
</dbReference>
<feature type="transmembrane region" description="Helical" evidence="1">
    <location>
        <begin position="312"/>
        <end position="333"/>
    </location>
</feature>
<keyword evidence="1" id="KW-1133">Transmembrane helix</keyword>